<evidence type="ECO:0000256" key="2">
    <source>
        <dbReference type="PROSITE-ProRule" id="PRU00023"/>
    </source>
</evidence>
<dbReference type="InterPro" id="IPR036770">
    <property type="entry name" value="Ankyrin_rpt-contain_sf"/>
</dbReference>
<evidence type="ECO:0000259" key="4">
    <source>
        <dbReference type="Pfam" id="PF24883"/>
    </source>
</evidence>
<evidence type="ECO:0008006" key="7">
    <source>
        <dbReference type="Google" id="ProtNLM"/>
    </source>
</evidence>
<evidence type="ECO:0000313" key="5">
    <source>
        <dbReference type="EMBL" id="KAK3046401.1"/>
    </source>
</evidence>
<keyword evidence="2" id="KW-0040">ANK repeat</keyword>
<dbReference type="Proteomes" id="UP001271007">
    <property type="component" value="Unassembled WGS sequence"/>
</dbReference>
<protein>
    <recommendedName>
        <fullName evidence="7">NACHT domain-containing protein</fullName>
    </recommendedName>
</protein>
<dbReference type="Pfam" id="PF22939">
    <property type="entry name" value="WHD_GPIID"/>
    <property type="match status" value="1"/>
</dbReference>
<dbReference type="EMBL" id="JAWDJX010000095">
    <property type="protein sequence ID" value="KAK3046401.1"/>
    <property type="molecule type" value="Genomic_DNA"/>
</dbReference>
<dbReference type="InterPro" id="IPR002110">
    <property type="entry name" value="Ankyrin_rpt"/>
</dbReference>
<evidence type="ECO:0000313" key="6">
    <source>
        <dbReference type="Proteomes" id="UP001271007"/>
    </source>
</evidence>
<dbReference type="AlphaFoldDB" id="A0AAJ0DAG9"/>
<proteinExistence type="predicted"/>
<name>A0AAJ0DAG9_9PEZI</name>
<sequence length="869" mass="97071">MDGARSHQTIGNVHTGSGGQTFVGSAGRDVVFLSARDPNEARSQAIRDCRKALFLSDPAIDRANLTTSKGIRVAGTCEWIKENERYQQWLEGKISLLWIWGGAGKGKTMLSVFLTEELELNGPVVYYFCSSQDKGRDNASAVLRSLLWQITIRFPDLAEQLLRIFKSGETSAPDFSDTVRRLESSLTSIGTLWNTLTTLVLDPQLARLTCVLDGLDECEETSRNWLASKIYNLNANAGAIHRLRIIIVSREIQGLRQSPQLNLDRECNDKVSLDIRKFVSARVEELATKIGLNADFRREVEEQLLKRSEDTFLWVGFAMDELLRKSTGLEVEETLQDLPFGLPAYYGRMLRQINAKQQATISTILQWVTLATRPLSLKELASALEIKATRLCTKEDAVRDLISLCGPFLAIHSHALAEQDPQCRPSNNNPYPSERNHIAKNGSSVIHEETVTLIHQSARDYMSRPDSQTVPPAFRFQHEEAQFCIAWRCIDCIQRSAEQAEHDGRSQLRTSGGQQDPLLDYAMDYWTSHAQQALSWFRQLTKHPSGFFGLTSAVREQWWRSYRGRQYDLSRAELPALHIAAYVGMLPWVRMLITRDEPPKTVEARIVNTRDSEGRTALLYAVDQGREAIIQLLLKYGASTAIGERPYFEGPDTPILYFAARAGKVTVMRTLIEHGANVCSVGYEGETPLHEAARGVSCAMVELLLESGAEVKAQNNWGETPLHVAAYCGTAAVVRVLLDGGSEIEAKAFSKERTPLHIAAYSGSYAVVRTLLDYGADTAATKRCTALHRAAEYGDNTVVRLLLDRGAEIEAEDEHWRTALQVAAYFGREDIVRFLSDRGAFSDVCTALGIAVQEGYEYGGLSRPKRTWN</sequence>
<reference evidence="5" key="1">
    <citation type="submission" date="2023-04" db="EMBL/GenBank/DDBJ databases">
        <title>Black Yeasts Isolated from many extreme environments.</title>
        <authorList>
            <person name="Coleine C."/>
            <person name="Stajich J.E."/>
            <person name="Selbmann L."/>
        </authorList>
    </citation>
    <scope>NUCLEOTIDE SEQUENCE</scope>
    <source>
        <strain evidence="5">CCFEE 5312</strain>
    </source>
</reference>
<keyword evidence="1" id="KW-0677">Repeat</keyword>
<dbReference type="SUPFAM" id="SSF52540">
    <property type="entry name" value="P-loop containing nucleoside triphosphate hydrolases"/>
    <property type="match status" value="1"/>
</dbReference>
<feature type="repeat" description="ANK" evidence="2">
    <location>
        <begin position="717"/>
        <end position="749"/>
    </location>
</feature>
<dbReference type="Gene3D" id="1.25.40.20">
    <property type="entry name" value="Ankyrin repeat-containing domain"/>
    <property type="match status" value="3"/>
</dbReference>
<dbReference type="PROSITE" id="PS50088">
    <property type="entry name" value="ANK_REPEAT"/>
    <property type="match status" value="5"/>
</dbReference>
<feature type="repeat" description="ANK" evidence="2">
    <location>
        <begin position="782"/>
        <end position="814"/>
    </location>
</feature>
<dbReference type="SMART" id="SM00248">
    <property type="entry name" value="ANK"/>
    <property type="match status" value="8"/>
</dbReference>
<dbReference type="Gene3D" id="3.40.50.300">
    <property type="entry name" value="P-loop containing nucleotide triphosphate hydrolases"/>
    <property type="match status" value="1"/>
</dbReference>
<dbReference type="PANTHER" id="PTHR10039">
    <property type="entry name" value="AMELOGENIN"/>
    <property type="match status" value="1"/>
</dbReference>
<dbReference type="Pfam" id="PF12796">
    <property type="entry name" value="Ank_2"/>
    <property type="match status" value="3"/>
</dbReference>
<dbReference type="InterPro" id="IPR056884">
    <property type="entry name" value="NPHP3-like_N"/>
</dbReference>
<dbReference type="PRINTS" id="PR01415">
    <property type="entry name" value="ANKYRIN"/>
</dbReference>
<dbReference type="PROSITE" id="PS50297">
    <property type="entry name" value="ANK_REP_REGION"/>
    <property type="match status" value="5"/>
</dbReference>
<feature type="domain" description="Nephrocystin 3-like N-terminal" evidence="4">
    <location>
        <begin position="75"/>
        <end position="250"/>
    </location>
</feature>
<dbReference type="Pfam" id="PF24883">
    <property type="entry name" value="NPHP3_N"/>
    <property type="match status" value="1"/>
</dbReference>
<accession>A0AAJ0DAG9</accession>
<dbReference type="InterPro" id="IPR027417">
    <property type="entry name" value="P-loop_NTPase"/>
</dbReference>
<comment type="caution">
    <text evidence="5">The sequence shown here is derived from an EMBL/GenBank/DDBJ whole genome shotgun (WGS) entry which is preliminary data.</text>
</comment>
<dbReference type="SUPFAM" id="SSF48403">
    <property type="entry name" value="Ankyrin repeat"/>
    <property type="match status" value="1"/>
</dbReference>
<organism evidence="5 6">
    <name type="scientific">Extremus antarcticus</name>
    <dbReference type="NCBI Taxonomy" id="702011"/>
    <lineage>
        <taxon>Eukaryota</taxon>
        <taxon>Fungi</taxon>
        <taxon>Dikarya</taxon>
        <taxon>Ascomycota</taxon>
        <taxon>Pezizomycotina</taxon>
        <taxon>Dothideomycetes</taxon>
        <taxon>Dothideomycetidae</taxon>
        <taxon>Mycosphaerellales</taxon>
        <taxon>Extremaceae</taxon>
        <taxon>Extremus</taxon>
    </lineage>
</organism>
<dbReference type="InterPro" id="IPR054471">
    <property type="entry name" value="GPIID_WHD"/>
</dbReference>
<gene>
    <name evidence="5" type="ORF">LTR09_012121</name>
</gene>
<dbReference type="PANTHER" id="PTHR10039:SF14">
    <property type="entry name" value="NACHT DOMAIN-CONTAINING PROTEIN"/>
    <property type="match status" value="1"/>
</dbReference>
<keyword evidence="6" id="KW-1185">Reference proteome</keyword>
<feature type="repeat" description="ANK" evidence="2">
    <location>
        <begin position="751"/>
        <end position="783"/>
    </location>
</feature>
<evidence type="ECO:0000256" key="1">
    <source>
        <dbReference type="ARBA" id="ARBA00022737"/>
    </source>
</evidence>
<feature type="repeat" description="ANK" evidence="2">
    <location>
        <begin position="684"/>
        <end position="716"/>
    </location>
</feature>
<feature type="repeat" description="ANK" evidence="2">
    <location>
        <begin position="613"/>
        <end position="645"/>
    </location>
</feature>
<evidence type="ECO:0000259" key="3">
    <source>
        <dbReference type="Pfam" id="PF22939"/>
    </source>
</evidence>
<feature type="domain" description="GPI inositol-deacylase winged helix" evidence="3">
    <location>
        <begin position="348"/>
        <end position="412"/>
    </location>
</feature>